<protein>
    <submittedName>
        <fullName evidence="2">Uncharacterized protein</fullName>
    </submittedName>
</protein>
<evidence type="ECO:0000256" key="1">
    <source>
        <dbReference type="SAM" id="SignalP"/>
    </source>
</evidence>
<dbReference type="AlphaFoldDB" id="A0AAJ0M1N5"/>
<keyword evidence="3" id="KW-1185">Reference proteome</keyword>
<name>A0AAJ0M1N5_9PEZI</name>
<dbReference type="Proteomes" id="UP001273166">
    <property type="component" value="Unassembled WGS sequence"/>
</dbReference>
<proteinExistence type="predicted"/>
<comment type="caution">
    <text evidence="2">The sequence shown here is derived from an EMBL/GenBank/DDBJ whole genome shotgun (WGS) entry which is preliminary data.</text>
</comment>
<dbReference type="RefSeq" id="XP_062721484.1">
    <property type="nucleotide sequence ID" value="XM_062866977.1"/>
</dbReference>
<organism evidence="2 3">
    <name type="scientific">Chaetomium strumarium</name>
    <dbReference type="NCBI Taxonomy" id="1170767"/>
    <lineage>
        <taxon>Eukaryota</taxon>
        <taxon>Fungi</taxon>
        <taxon>Dikarya</taxon>
        <taxon>Ascomycota</taxon>
        <taxon>Pezizomycotina</taxon>
        <taxon>Sordariomycetes</taxon>
        <taxon>Sordariomycetidae</taxon>
        <taxon>Sordariales</taxon>
        <taxon>Chaetomiaceae</taxon>
        <taxon>Chaetomium</taxon>
    </lineage>
</organism>
<reference evidence="2" key="1">
    <citation type="journal article" date="2023" name="Mol. Phylogenet. Evol.">
        <title>Genome-scale phylogeny and comparative genomics of the fungal order Sordariales.</title>
        <authorList>
            <person name="Hensen N."/>
            <person name="Bonometti L."/>
            <person name="Westerberg I."/>
            <person name="Brannstrom I.O."/>
            <person name="Guillou S."/>
            <person name="Cros-Aarteil S."/>
            <person name="Calhoun S."/>
            <person name="Haridas S."/>
            <person name="Kuo A."/>
            <person name="Mondo S."/>
            <person name="Pangilinan J."/>
            <person name="Riley R."/>
            <person name="LaButti K."/>
            <person name="Andreopoulos B."/>
            <person name="Lipzen A."/>
            <person name="Chen C."/>
            <person name="Yan M."/>
            <person name="Daum C."/>
            <person name="Ng V."/>
            <person name="Clum A."/>
            <person name="Steindorff A."/>
            <person name="Ohm R.A."/>
            <person name="Martin F."/>
            <person name="Silar P."/>
            <person name="Natvig D.O."/>
            <person name="Lalanne C."/>
            <person name="Gautier V."/>
            <person name="Ament-Velasquez S.L."/>
            <person name="Kruys A."/>
            <person name="Hutchinson M.I."/>
            <person name="Powell A.J."/>
            <person name="Barry K."/>
            <person name="Miller A.N."/>
            <person name="Grigoriev I.V."/>
            <person name="Debuchy R."/>
            <person name="Gladieux P."/>
            <person name="Hiltunen Thoren M."/>
            <person name="Johannesson H."/>
        </authorList>
    </citation>
    <scope>NUCLEOTIDE SEQUENCE</scope>
    <source>
        <strain evidence="2">CBS 333.67</strain>
    </source>
</reference>
<dbReference type="GeneID" id="87885806"/>
<keyword evidence="1" id="KW-0732">Signal</keyword>
<accession>A0AAJ0M1N5</accession>
<sequence length="166" mass="17208">MQPVSLVALLAASASAAVAPRQNSSSSAVNQNVIPKSFGVTAGQGKDQVQKGACTGANQKPIPCYCPPAPTDPDFLGKLTQALTKGFIFSKEQVAIPITLDKFNDEADKSVETQKLRATAMIQVMQNFNLTTQGVGCPGVAVPVLSKMQQTGQISEDTSGVGNAGK</sequence>
<gene>
    <name evidence="2" type="ORF">B0T15DRAFT_493850</name>
</gene>
<feature type="signal peptide" evidence="1">
    <location>
        <begin position="1"/>
        <end position="16"/>
    </location>
</feature>
<reference evidence="2" key="2">
    <citation type="submission" date="2023-06" db="EMBL/GenBank/DDBJ databases">
        <authorList>
            <consortium name="Lawrence Berkeley National Laboratory"/>
            <person name="Mondo S.J."/>
            <person name="Hensen N."/>
            <person name="Bonometti L."/>
            <person name="Westerberg I."/>
            <person name="Brannstrom I.O."/>
            <person name="Guillou S."/>
            <person name="Cros-Aarteil S."/>
            <person name="Calhoun S."/>
            <person name="Haridas S."/>
            <person name="Kuo A."/>
            <person name="Pangilinan J."/>
            <person name="Riley R."/>
            <person name="Labutti K."/>
            <person name="Andreopoulos B."/>
            <person name="Lipzen A."/>
            <person name="Chen C."/>
            <person name="Yanf M."/>
            <person name="Daum C."/>
            <person name="Ng V."/>
            <person name="Clum A."/>
            <person name="Steindorff A."/>
            <person name="Ohm R."/>
            <person name="Martin F."/>
            <person name="Silar P."/>
            <person name="Natvig D."/>
            <person name="Lalanne C."/>
            <person name="Gautier V."/>
            <person name="Ament-Velasquez S.L."/>
            <person name="Kruys A."/>
            <person name="Hutchinson M.I."/>
            <person name="Powell A.J."/>
            <person name="Barry K."/>
            <person name="Miller A.N."/>
            <person name="Grigoriev I.V."/>
            <person name="Debuchy R."/>
            <person name="Gladieux P."/>
            <person name="Thoren M.H."/>
            <person name="Johannesson H."/>
        </authorList>
    </citation>
    <scope>NUCLEOTIDE SEQUENCE</scope>
    <source>
        <strain evidence="2">CBS 333.67</strain>
    </source>
</reference>
<evidence type="ECO:0000313" key="3">
    <source>
        <dbReference type="Proteomes" id="UP001273166"/>
    </source>
</evidence>
<evidence type="ECO:0000313" key="2">
    <source>
        <dbReference type="EMBL" id="KAK3305704.1"/>
    </source>
</evidence>
<feature type="chain" id="PRO_5042486106" evidence="1">
    <location>
        <begin position="17"/>
        <end position="166"/>
    </location>
</feature>
<dbReference type="EMBL" id="JAUDZG010000004">
    <property type="protein sequence ID" value="KAK3305704.1"/>
    <property type="molecule type" value="Genomic_DNA"/>
</dbReference>